<organism evidence="1">
    <name type="scientific">marine sediment metagenome</name>
    <dbReference type="NCBI Taxonomy" id="412755"/>
    <lineage>
        <taxon>unclassified sequences</taxon>
        <taxon>metagenomes</taxon>
        <taxon>ecological metagenomes</taxon>
    </lineage>
</organism>
<sequence>MANIRDHFDAWAAADAARDLVAYQGRKDLPSYFQRAIEMRYDRTKAGVQRKAGAAFVESIGEAGKGGPRPGRRALMHVAGLWAQQGERDRKAAQWGLQQRAIQGRWEVEEGRKRQVAALQQDRAERAHNLKVFEGFRKLWENASKNPVLRTHWKEVLGTYLDGLSPRNREWLEPHMKGGPTDPNVIKDEFFERKNPRVPRPEREEGETDQDYNRRLAPWAGQEYRRSWQKRRFMLGSEVVGPPQEIIPYGEDENRNLVYLRMPKDGPASFETRASAEFAAIEKSGGHFKREMMKGALQNNEGVEKGPTTYGSVGNREYSYTQTYNWITGEKDVKRVDLGPKQLRREDLKKTIASPPPGFGDFQLHLIGGKNPDEVKAKTEGARMYSMAFDWRSAQLQFQEKGQSMKELDYNFRKMLESIWPGYVVRYKYNKGTAQWRAWYEKGEDNIFGDSARIEAIPGIYVGVKHPKFLERGHEGEGKFVRGIYDSTNQVIYALNLRNDRYEPAMSEMEYLNMWNGEGPIPIEEFEEWEDKWRK</sequence>
<comment type="caution">
    <text evidence="1">The sequence shown here is derived from an EMBL/GenBank/DDBJ whole genome shotgun (WGS) entry which is preliminary data.</text>
</comment>
<protein>
    <submittedName>
        <fullName evidence="1">Uncharacterized protein</fullName>
    </submittedName>
</protein>
<dbReference type="AlphaFoldDB" id="A0A0F9S6I0"/>
<proteinExistence type="predicted"/>
<gene>
    <name evidence="1" type="ORF">LCGC14_0890080</name>
</gene>
<evidence type="ECO:0000313" key="1">
    <source>
        <dbReference type="EMBL" id="KKN24918.1"/>
    </source>
</evidence>
<name>A0A0F9S6I0_9ZZZZ</name>
<accession>A0A0F9S6I0</accession>
<dbReference type="EMBL" id="LAZR01002846">
    <property type="protein sequence ID" value="KKN24918.1"/>
    <property type="molecule type" value="Genomic_DNA"/>
</dbReference>
<reference evidence="1" key="1">
    <citation type="journal article" date="2015" name="Nature">
        <title>Complex archaea that bridge the gap between prokaryotes and eukaryotes.</title>
        <authorList>
            <person name="Spang A."/>
            <person name="Saw J.H."/>
            <person name="Jorgensen S.L."/>
            <person name="Zaremba-Niedzwiedzka K."/>
            <person name="Martijn J."/>
            <person name="Lind A.E."/>
            <person name="van Eijk R."/>
            <person name="Schleper C."/>
            <person name="Guy L."/>
            <person name="Ettema T.J."/>
        </authorList>
    </citation>
    <scope>NUCLEOTIDE SEQUENCE</scope>
</reference>